<dbReference type="InterPro" id="IPR036873">
    <property type="entry name" value="Rhodanese-like_dom_sf"/>
</dbReference>
<evidence type="ECO:0000256" key="2">
    <source>
        <dbReference type="ARBA" id="ARBA00022801"/>
    </source>
</evidence>
<evidence type="ECO:0000313" key="7">
    <source>
        <dbReference type="Proteomes" id="UP000824109"/>
    </source>
</evidence>
<evidence type="ECO:0000256" key="4">
    <source>
        <dbReference type="RuleBase" id="RU361168"/>
    </source>
</evidence>
<dbReference type="PRINTS" id="PR00740">
    <property type="entry name" value="GLHYDRLASE27"/>
</dbReference>
<dbReference type="Pfam" id="PF16499">
    <property type="entry name" value="Melibiase_2"/>
    <property type="match status" value="1"/>
</dbReference>
<dbReference type="Pfam" id="PF00581">
    <property type="entry name" value="Rhodanese"/>
    <property type="match status" value="1"/>
</dbReference>
<dbReference type="InterPro" id="IPR013780">
    <property type="entry name" value="Glyco_hydro_b"/>
</dbReference>
<dbReference type="SUPFAM" id="SSF52821">
    <property type="entry name" value="Rhodanese/Cell cycle control phosphatase"/>
    <property type="match status" value="1"/>
</dbReference>
<dbReference type="InterPro" id="IPR017853">
    <property type="entry name" value="GH"/>
</dbReference>
<dbReference type="GO" id="GO:0005975">
    <property type="term" value="P:carbohydrate metabolic process"/>
    <property type="evidence" value="ECO:0007669"/>
    <property type="project" value="InterPro"/>
</dbReference>
<accession>A0A9D1ME65</accession>
<dbReference type="InterPro" id="IPR002241">
    <property type="entry name" value="Glyco_hydro_27"/>
</dbReference>
<reference evidence="6" key="2">
    <citation type="journal article" date="2021" name="PeerJ">
        <title>Extensive microbial diversity within the chicken gut microbiome revealed by metagenomics and culture.</title>
        <authorList>
            <person name="Gilroy R."/>
            <person name="Ravi A."/>
            <person name="Getino M."/>
            <person name="Pursley I."/>
            <person name="Horton D.L."/>
            <person name="Alikhan N.F."/>
            <person name="Baker D."/>
            <person name="Gharbi K."/>
            <person name="Hall N."/>
            <person name="Watson M."/>
            <person name="Adriaenssens E.M."/>
            <person name="Foster-Nyarko E."/>
            <person name="Jarju S."/>
            <person name="Secka A."/>
            <person name="Antonio M."/>
            <person name="Oren A."/>
            <person name="Chaudhuri R.R."/>
            <person name="La Ragione R."/>
            <person name="Hildebrand F."/>
            <person name="Pallen M.J."/>
        </authorList>
    </citation>
    <scope>NUCLEOTIDE SEQUENCE</scope>
    <source>
        <strain evidence="6">USAMLcec3-3695</strain>
    </source>
</reference>
<protein>
    <recommendedName>
        <fullName evidence="4">Alpha-galactosidase</fullName>
        <ecNumber evidence="4">3.2.1.22</ecNumber>
    </recommendedName>
    <alternativeName>
        <fullName evidence="4">Melibiase</fullName>
    </alternativeName>
</protein>
<dbReference type="Gene3D" id="3.20.20.70">
    <property type="entry name" value="Aldolase class I"/>
    <property type="match status" value="1"/>
</dbReference>
<dbReference type="Gene3D" id="3.40.250.10">
    <property type="entry name" value="Rhodanese-like domain"/>
    <property type="match status" value="1"/>
</dbReference>
<keyword evidence="3 4" id="KW-0326">Glycosidase</keyword>
<reference evidence="6" key="1">
    <citation type="submission" date="2020-10" db="EMBL/GenBank/DDBJ databases">
        <authorList>
            <person name="Gilroy R."/>
        </authorList>
    </citation>
    <scope>NUCLEOTIDE SEQUENCE</scope>
    <source>
        <strain evidence="6">USAMLcec3-3695</strain>
    </source>
</reference>
<name>A0A9D1ME65_9FIRM</name>
<organism evidence="6 7">
    <name type="scientific">Candidatus Ornithomonoglobus merdipullorum</name>
    <dbReference type="NCBI Taxonomy" id="2840895"/>
    <lineage>
        <taxon>Bacteria</taxon>
        <taxon>Bacillati</taxon>
        <taxon>Bacillota</taxon>
        <taxon>Clostridia</taxon>
        <taxon>Candidatus Ornithomonoglobus</taxon>
    </lineage>
</organism>
<dbReference type="InterPro" id="IPR001763">
    <property type="entry name" value="Rhodanese-like_dom"/>
</dbReference>
<dbReference type="PANTHER" id="PTHR11452:SF75">
    <property type="entry name" value="ALPHA-GALACTOSIDASE MEL1"/>
    <property type="match status" value="1"/>
</dbReference>
<dbReference type="SUPFAM" id="SSF51445">
    <property type="entry name" value="(Trans)glycosidases"/>
    <property type="match status" value="1"/>
</dbReference>
<dbReference type="CDD" id="cd14792">
    <property type="entry name" value="GH27"/>
    <property type="match status" value="1"/>
</dbReference>
<evidence type="ECO:0000313" key="6">
    <source>
        <dbReference type="EMBL" id="HIU58368.1"/>
    </source>
</evidence>
<feature type="domain" description="Rhodanese" evidence="5">
    <location>
        <begin position="406"/>
        <end position="487"/>
    </location>
</feature>
<dbReference type="Proteomes" id="UP000824109">
    <property type="component" value="Unassembled WGS sequence"/>
</dbReference>
<dbReference type="GO" id="GO:0004557">
    <property type="term" value="F:alpha-galactosidase activity"/>
    <property type="evidence" value="ECO:0007669"/>
    <property type="project" value="UniProtKB-EC"/>
</dbReference>
<dbReference type="AlphaFoldDB" id="A0A9D1ME65"/>
<dbReference type="SUPFAM" id="SSF51011">
    <property type="entry name" value="Glycosyl hydrolase domain"/>
    <property type="match status" value="1"/>
</dbReference>
<proteinExistence type="inferred from homology"/>
<evidence type="ECO:0000256" key="3">
    <source>
        <dbReference type="ARBA" id="ARBA00023295"/>
    </source>
</evidence>
<dbReference type="Gene3D" id="2.60.40.1180">
    <property type="entry name" value="Golgi alpha-mannosidase II"/>
    <property type="match status" value="1"/>
</dbReference>
<comment type="similarity">
    <text evidence="1 4">Belongs to the glycosyl hydrolase 27 family.</text>
</comment>
<dbReference type="CDD" id="cd00158">
    <property type="entry name" value="RHOD"/>
    <property type="match status" value="1"/>
</dbReference>
<dbReference type="EC" id="3.2.1.22" evidence="4"/>
<evidence type="ECO:0000256" key="1">
    <source>
        <dbReference type="ARBA" id="ARBA00009743"/>
    </source>
</evidence>
<comment type="caution">
    <text evidence="6">The sequence shown here is derived from an EMBL/GenBank/DDBJ whole genome shotgun (WGS) entry which is preliminary data.</text>
</comment>
<sequence>MSNIYRKTPVMGWASWNCFRTDINEERMKRQADLLVETGLADCGYTYLNMDDGFFGGRDENGDLLFHKDRFPNGIKPVADHAHGLGLNAGIYAEGGDRTCAFYYDNEGKNGDGVGLYGHEKQDLEKFLIECDFDFIKVDWCGGIRLALNDKDQYTKIAEIIEDIRERTGKCIVFNICRWHFPGEWAVGIADSWRTGADITPDFKSILNQIDNVKPLRKFCSPGHVNDLDMMQIGNGLTPAEEKAHFIMWCMLSAPLMIGCDLEKIEDAALGLLKNRRLISINQDERCFQGYVVKEYTENGELTGEVWYKPLSGENRAAVAFLNRSGKKMHMDLLELDDITEAYDICGNKAAAKLAADVDPHGAEVFEIKRTGSDEPKDINGGLIPDSRWEWWRPKYISLKEAERLRKNGAALIDVRSEAEFGASHIEGAINIPHTSIYREIEKYVPDKDTPVITYCCTGKRGTQAQLALEYLFYKNMYILIWDNKEEQ</sequence>
<dbReference type="InterPro" id="IPR013785">
    <property type="entry name" value="Aldolase_TIM"/>
</dbReference>
<evidence type="ECO:0000259" key="5">
    <source>
        <dbReference type="PROSITE" id="PS50206"/>
    </source>
</evidence>
<keyword evidence="4" id="KW-1015">Disulfide bond</keyword>
<dbReference type="PROSITE" id="PS50206">
    <property type="entry name" value="RHODANESE_3"/>
    <property type="match status" value="1"/>
</dbReference>
<dbReference type="EMBL" id="DVNB01000115">
    <property type="protein sequence ID" value="HIU58368.1"/>
    <property type="molecule type" value="Genomic_DNA"/>
</dbReference>
<dbReference type="SMART" id="SM00450">
    <property type="entry name" value="RHOD"/>
    <property type="match status" value="1"/>
</dbReference>
<dbReference type="PANTHER" id="PTHR11452">
    <property type="entry name" value="ALPHA-GALACTOSIDASE/ALPHA-N-ACETYLGALACTOSAMINIDASE"/>
    <property type="match status" value="1"/>
</dbReference>
<keyword evidence="2 4" id="KW-0378">Hydrolase</keyword>
<gene>
    <name evidence="6" type="ORF">IAA61_11240</name>
</gene>
<comment type="catalytic activity">
    <reaction evidence="4">
        <text>Hydrolysis of terminal, non-reducing alpha-D-galactose residues in alpha-D-galactosides, including galactose oligosaccharides, galactomannans and galactolipids.</text>
        <dbReference type="EC" id="3.2.1.22"/>
    </reaction>
</comment>